<dbReference type="PANTHER" id="PTHR22705:SF0">
    <property type="entry name" value="ZZ-TYPE ZINC FINGER-CONTAINING PROTEIN 3"/>
    <property type="match status" value="1"/>
</dbReference>
<organism evidence="2 3">
    <name type="scientific">Microthyrium microscopicum</name>
    <dbReference type="NCBI Taxonomy" id="703497"/>
    <lineage>
        <taxon>Eukaryota</taxon>
        <taxon>Fungi</taxon>
        <taxon>Dikarya</taxon>
        <taxon>Ascomycota</taxon>
        <taxon>Pezizomycotina</taxon>
        <taxon>Dothideomycetes</taxon>
        <taxon>Dothideomycetes incertae sedis</taxon>
        <taxon>Microthyriales</taxon>
        <taxon>Microthyriaceae</taxon>
        <taxon>Microthyrium</taxon>
    </lineage>
</organism>
<accession>A0A6A6USJ5</accession>
<protein>
    <submittedName>
        <fullName evidence="2">Uncharacterized protein</fullName>
    </submittedName>
</protein>
<feature type="region of interest" description="Disordered" evidence="1">
    <location>
        <begin position="1"/>
        <end position="100"/>
    </location>
</feature>
<name>A0A6A6USJ5_9PEZI</name>
<dbReference type="InterPro" id="IPR037830">
    <property type="entry name" value="ZZZ3"/>
</dbReference>
<feature type="compositionally biased region" description="Basic and acidic residues" evidence="1">
    <location>
        <begin position="223"/>
        <end position="233"/>
    </location>
</feature>
<dbReference type="Proteomes" id="UP000799302">
    <property type="component" value="Unassembled WGS sequence"/>
</dbReference>
<feature type="compositionally biased region" description="Polar residues" evidence="1">
    <location>
        <begin position="31"/>
        <end position="42"/>
    </location>
</feature>
<keyword evidence="3" id="KW-1185">Reference proteome</keyword>
<evidence type="ECO:0000256" key="1">
    <source>
        <dbReference type="SAM" id="MobiDB-lite"/>
    </source>
</evidence>
<dbReference type="EMBL" id="MU004230">
    <property type="protein sequence ID" value="KAF2674746.1"/>
    <property type="molecule type" value="Genomic_DNA"/>
</dbReference>
<proteinExistence type="predicted"/>
<feature type="region of interest" description="Disordered" evidence="1">
    <location>
        <begin position="280"/>
        <end position="303"/>
    </location>
</feature>
<evidence type="ECO:0000313" key="3">
    <source>
        <dbReference type="Proteomes" id="UP000799302"/>
    </source>
</evidence>
<reference evidence="2" key="1">
    <citation type="journal article" date="2020" name="Stud. Mycol.">
        <title>101 Dothideomycetes genomes: a test case for predicting lifestyles and emergence of pathogens.</title>
        <authorList>
            <person name="Haridas S."/>
            <person name="Albert R."/>
            <person name="Binder M."/>
            <person name="Bloem J."/>
            <person name="Labutti K."/>
            <person name="Salamov A."/>
            <person name="Andreopoulos B."/>
            <person name="Baker S."/>
            <person name="Barry K."/>
            <person name="Bills G."/>
            <person name="Bluhm B."/>
            <person name="Cannon C."/>
            <person name="Castanera R."/>
            <person name="Culley D."/>
            <person name="Daum C."/>
            <person name="Ezra D."/>
            <person name="Gonzalez J."/>
            <person name="Henrissat B."/>
            <person name="Kuo A."/>
            <person name="Liang C."/>
            <person name="Lipzen A."/>
            <person name="Lutzoni F."/>
            <person name="Magnuson J."/>
            <person name="Mondo S."/>
            <person name="Nolan M."/>
            <person name="Ohm R."/>
            <person name="Pangilinan J."/>
            <person name="Park H.-J."/>
            <person name="Ramirez L."/>
            <person name="Alfaro M."/>
            <person name="Sun H."/>
            <person name="Tritt A."/>
            <person name="Yoshinaga Y."/>
            <person name="Zwiers L.-H."/>
            <person name="Turgeon B."/>
            <person name="Goodwin S."/>
            <person name="Spatafora J."/>
            <person name="Crous P."/>
            <person name="Grigoriev I."/>
        </authorList>
    </citation>
    <scope>NUCLEOTIDE SEQUENCE</scope>
    <source>
        <strain evidence="2">CBS 115976</strain>
    </source>
</reference>
<sequence length="334" mass="36373">MANPQRPPLFLNTGPPSLSQPQAAPLPTAMRPTNGQNPASTTPYIQPQSQPPPRPQIPAAQHPQYPQHPQTPHVAPQRPRPSSPSESPAPPHSPLTPKAVAAQLATMTPYNAPSVLAQMPDPIPIAESDNPDAIALRSALMILQLQRETAKRDMTTLTALRAEATRDPEGYVKELVRRQRETERNGGAPDLLAPTLEYLVKGLGKDAELLRVDEEMATAGSADKGKERVKDEGSDSEEETNARQSKFAAPPKAQNIFRMPPVNWAKYHVDGTALDHLHEDQRARPMPGVPALPGQEGGRAEPYLMAGPYQPVIDAERLGASEHPMKTRRGHLKK</sequence>
<evidence type="ECO:0000313" key="2">
    <source>
        <dbReference type="EMBL" id="KAF2674746.1"/>
    </source>
</evidence>
<dbReference type="AlphaFoldDB" id="A0A6A6USJ5"/>
<dbReference type="PANTHER" id="PTHR22705">
    <property type="entry name" value="ZINC FINGER, ZZ DOMAIN CONTAINING 3"/>
    <property type="match status" value="1"/>
</dbReference>
<feature type="region of interest" description="Disordered" evidence="1">
    <location>
        <begin position="216"/>
        <end position="254"/>
    </location>
</feature>
<gene>
    <name evidence="2" type="ORF">BT63DRAFT_19269</name>
</gene>
<dbReference type="OrthoDB" id="20473at2759"/>
<feature type="compositionally biased region" description="Low complexity" evidence="1">
    <location>
        <begin position="57"/>
        <end position="77"/>
    </location>
</feature>
<feature type="compositionally biased region" description="Pro residues" evidence="1">
    <location>
        <begin position="78"/>
        <end position="94"/>
    </location>
</feature>